<protein>
    <submittedName>
        <fullName evidence="1">Uncharacterized protein</fullName>
    </submittedName>
</protein>
<proteinExistence type="predicted"/>
<dbReference type="EMBL" id="GBXM01082221">
    <property type="protein sequence ID" value="JAH26356.1"/>
    <property type="molecule type" value="Transcribed_RNA"/>
</dbReference>
<reference evidence="1" key="1">
    <citation type="submission" date="2014-11" db="EMBL/GenBank/DDBJ databases">
        <authorList>
            <person name="Amaro Gonzalez C."/>
        </authorList>
    </citation>
    <scope>NUCLEOTIDE SEQUENCE</scope>
</reference>
<sequence length="38" mass="4337">MTLKSLVPHFSAAISEKKKNAVLYSGHYFKSKCFFNTI</sequence>
<dbReference type="AlphaFoldDB" id="A0A0E9RB55"/>
<accession>A0A0E9RB55</accession>
<evidence type="ECO:0000313" key="1">
    <source>
        <dbReference type="EMBL" id="JAH26356.1"/>
    </source>
</evidence>
<reference evidence="1" key="2">
    <citation type="journal article" date="2015" name="Fish Shellfish Immunol.">
        <title>Early steps in the European eel (Anguilla anguilla)-Vibrio vulnificus interaction in the gills: Role of the RtxA13 toxin.</title>
        <authorList>
            <person name="Callol A."/>
            <person name="Pajuelo D."/>
            <person name="Ebbesson L."/>
            <person name="Teles M."/>
            <person name="MacKenzie S."/>
            <person name="Amaro C."/>
        </authorList>
    </citation>
    <scope>NUCLEOTIDE SEQUENCE</scope>
</reference>
<organism evidence="1">
    <name type="scientific">Anguilla anguilla</name>
    <name type="common">European freshwater eel</name>
    <name type="synonym">Muraena anguilla</name>
    <dbReference type="NCBI Taxonomy" id="7936"/>
    <lineage>
        <taxon>Eukaryota</taxon>
        <taxon>Metazoa</taxon>
        <taxon>Chordata</taxon>
        <taxon>Craniata</taxon>
        <taxon>Vertebrata</taxon>
        <taxon>Euteleostomi</taxon>
        <taxon>Actinopterygii</taxon>
        <taxon>Neopterygii</taxon>
        <taxon>Teleostei</taxon>
        <taxon>Anguilliformes</taxon>
        <taxon>Anguillidae</taxon>
        <taxon>Anguilla</taxon>
    </lineage>
</organism>
<name>A0A0E9RB55_ANGAN</name>